<dbReference type="Proteomes" id="UP001368500">
    <property type="component" value="Unassembled WGS sequence"/>
</dbReference>
<comment type="caution">
    <text evidence="2">The sequence shown here is derived from an EMBL/GenBank/DDBJ whole genome shotgun (WGS) entry which is preliminary data.</text>
</comment>
<keyword evidence="3" id="KW-1185">Reference proteome</keyword>
<sequence length="281" mass="30164">MNASHQPFAAGRPPAVEVPGASVPIRFDDGAAYERYMGLWSREVGLRFLDWLALPAGGRWLDIGCGNGAFTELLPDRVAPAAIDGIDPSAAQLAHARARPIGARARFVEGDAMALPYADGGFDAAVMPLVIFFVPDPARGVAEMRRVLRPGGTAAAYAWDMAGGGFPYHLAQQGLREAGVDVPRPPSPEASDLPALVGLWQGAGLVDVCTEVITVRRRWPDFEAWWQTLRDAPSMGARIAGLDAERSRQLKERLCARLQPEADGSLWLSARAHAVRGRVPG</sequence>
<gene>
    <name evidence="2" type="ORF">AACH11_09545</name>
</gene>
<dbReference type="Pfam" id="PF08241">
    <property type="entry name" value="Methyltransf_11"/>
    <property type="match status" value="1"/>
</dbReference>
<dbReference type="Gene3D" id="3.40.50.150">
    <property type="entry name" value="Vaccinia Virus protein VP39"/>
    <property type="match status" value="1"/>
</dbReference>
<name>A0ABU9B8J0_9BURK</name>
<feature type="domain" description="Methyltransferase type 11" evidence="1">
    <location>
        <begin position="61"/>
        <end position="154"/>
    </location>
</feature>
<keyword evidence="2" id="KW-0489">Methyltransferase</keyword>
<accession>A0ABU9B8J0</accession>
<dbReference type="CDD" id="cd02440">
    <property type="entry name" value="AdoMet_MTases"/>
    <property type="match status" value="1"/>
</dbReference>
<evidence type="ECO:0000259" key="1">
    <source>
        <dbReference type="Pfam" id="PF08241"/>
    </source>
</evidence>
<dbReference type="EC" id="2.1.-.-" evidence="2"/>
<evidence type="ECO:0000313" key="2">
    <source>
        <dbReference type="EMBL" id="MEK8026201.1"/>
    </source>
</evidence>
<dbReference type="InterPro" id="IPR029063">
    <property type="entry name" value="SAM-dependent_MTases_sf"/>
</dbReference>
<keyword evidence="2" id="KW-0808">Transferase</keyword>
<dbReference type="GO" id="GO:0008168">
    <property type="term" value="F:methyltransferase activity"/>
    <property type="evidence" value="ECO:0007669"/>
    <property type="project" value="UniProtKB-KW"/>
</dbReference>
<dbReference type="PANTHER" id="PTHR43591:SF24">
    <property type="entry name" value="2-METHOXY-6-POLYPRENYL-1,4-BENZOQUINOL METHYLASE, MITOCHONDRIAL"/>
    <property type="match status" value="1"/>
</dbReference>
<reference evidence="2 3" key="1">
    <citation type="submission" date="2024-04" db="EMBL/GenBank/DDBJ databases">
        <title>Novel species of the genus Ideonella isolated from streams.</title>
        <authorList>
            <person name="Lu H."/>
        </authorList>
    </citation>
    <scope>NUCLEOTIDE SEQUENCE [LARGE SCALE GENOMIC DNA]</scope>
    <source>
        <strain evidence="2 3">BYS139W</strain>
    </source>
</reference>
<dbReference type="EMBL" id="JBBUTF010000007">
    <property type="protein sequence ID" value="MEK8026201.1"/>
    <property type="molecule type" value="Genomic_DNA"/>
</dbReference>
<dbReference type="InterPro" id="IPR013216">
    <property type="entry name" value="Methyltransf_11"/>
</dbReference>
<dbReference type="PANTHER" id="PTHR43591">
    <property type="entry name" value="METHYLTRANSFERASE"/>
    <property type="match status" value="1"/>
</dbReference>
<proteinExistence type="predicted"/>
<dbReference type="SUPFAM" id="SSF53335">
    <property type="entry name" value="S-adenosyl-L-methionine-dependent methyltransferases"/>
    <property type="match status" value="1"/>
</dbReference>
<dbReference type="GO" id="GO:0032259">
    <property type="term" value="P:methylation"/>
    <property type="evidence" value="ECO:0007669"/>
    <property type="project" value="UniProtKB-KW"/>
</dbReference>
<organism evidence="2 3">
    <name type="scientific">Pseudaquabacterium rugosum</name>
    <dbReference type="NCBI Taxonomy" id="2984194"/>
    <lineage>
        <taxon>Bacteria</taxon>
        <taxon>Pseudomonadati</taxon>
        <taxon>Pseudomonadota</taxon>
        <taxon>Betaproteobacteria</taxon>
        <taxon>Burkholderiales</taxon>
        <taxon>Sphaerotilaceae</taxon>
        <taxon>Pseudaquabacterium</taxon>
    </lineage>
</organism>
<evidence type="ECO:0000313" key="3">
    <source>
        <dbReference type="Proteomes" id="UP001368500"/>
    </source>
</evidence>
<protein>
    <submittedName>
        <fullName evidence="2">Class I SAM-dependent methyltransferase</fullName>
        <ecNumber evidence="2">2.1.-.-</ecNumber>
    </submittedName>
</protein>
<dbReference type="RefSeq" id="WP_341373982.1">
    <property type="nucleotide sequence ID" value="NZ_JBBUTF010000007.1"/>
</dbReference>